<keyword evidence="2" id="KW-1185">Reference proteome</keyword>
<dbReference type="SUPFAM" id="SSF52540">
    <property type="entry name" value="P-loop containing nucleoside triphosphate hydrolases"/>
    <property type="match status" value="1"/>
</dbReference>
<dbReference type="InterPro" id="IPR027417">
    <property type="entry name" value="P-loop_NTPase"/>
</dbReference>
<name>A0A9W9ZKY6_9CNID</name>
<evidence type="ECO:0000313" key="1">
    <source>
        <dbReference type="EMBL" id="KAJ7381909.1"/>
    </source>
</evidence>
<accession>A0A9W9ZKY6</accession>
<reference evidence="1" key="1">
    <citation type="submission" date="2023-01" db="EMBL/GenBank/DDBJ databases">
        <title>Genome assembly of the deep-sea coral Lophelia pertusa.</title>
        <authorList>
            <person name="Herrera S."/>
            <person name="Cordes E."/>
        </authorList>
    </citation>
    <scope>NUCLEOTIDE SEQUENCE</scope>
    <source>
        <strain evidence="1">USNM1676648</strain>
        <tissue evidence="1">Polyp</tissue>
    </source>
</reference>
<sequence length="111" mass="12893">MNVNSPKILDEKMEQYFRWAEGCNKVKKALPGSVLDVPSMEIVKNPANTLRKICTFLDITCAEQYLQDCAATVHPVPSITRDFIEWTAEQKNSVYERMRKFSFFEGFSYEQ</sequence>
<protein>
    <recommendedName>
        <fullName evidence="3">Sulfotransferase</fullName>
    </recommendedName>
</protein>
<organism evidence="1 2">
    <name type="scientific">Desmophyllum pertusum</name>
    <dbReference type="NCBI Taxonomy" id="174260"/>
    <lineage>
        <taxon>Eukaryota</taxon>
        <taxon>Metazoa</taxon>
        <taxon>Cnidaria</taxon>
        <taxon>Anthozoa</taxon>
        <taxon>Hexacorallia</taxon>
        <taxon>Scleractinia</taxon>
        <taxon>Caryophylliina</taxon>
        <taxon>Caryophylliidae</taxon>
        <taxon>Desmophyllum</taxon>
    </lineage>
</organism>
<gene>
    <name evidence="1" type="ORF">OS493_038342</name>
</gene>
<dbReference type="AlphaFoldDB" id="A0A9W9ZKY6"/>
<dbReference type="Proteomes" id="UP001163046">
    <property type="component" value="Unassembled WGS sequence"/>
</dbReference>
<dbReference type="Gene3D" id="3.40.50.300">
    <property type="entry name" value="P-loop containing nucleotide triphosphate hydrolases"/>
    <property type="match status" value="1"/>
</dbReference>
<proteinExistence type="predicted"/>
<evidence type="ECO:0000313" key="2">
    <source>
        <dbReference type="Proteomes" id="UP001163046"/>
    </source>
</evidence>
<comment type="caution">
    <text evidence="1">The sequence shown here is derived from an EMBL/GenBank/DDBJ whole genome shotgun (WGS) entry which is preliminary data.</text>
</comment>
<dbReference type="EMBL" id="MU825966">
    <property type="protein sequence ID" value="KAJ7381909.1"/>
    <property type="molecule type" value="Genomic_DNA"/>
</dbReference>
<evidence type="ECO:0008006" key="3">
    <source>
        <dbReference type="Google" id="ProtNLM"/>
    </source>
</evidence>